<feature type="transmembrane region" description="Helical" evidence="2">
    <location>
        <begin position="253"/>
        <end position="270"/>
    </location>
</feature>
<feature type="transmembrane region" description="Helical" evidence="2">
    <location>
        <begin position="159"/>
        <end position="185"/>
    </location>
</feature>
<reference evidence="4" key="1">
    <citation type="submission" date="2020-08" db="EMBL/GenBank/DDBJ databases">
        <title>Sequencing the genomes of 1000 actinobacteria strains.</title>
        <authorList>
            <person name="Klenk H.-P."/>
        </authorList>
    </citation>
    <scope>NUCLEOTIDE SEQUENCE</scope>
    <source>
        <strain evidence="4">DSM 20582</strain>
    </source>
</reference>
<dbReference type="GO" id="GO:0006508">
    <property type="term" value="P:proteolysis"/>
    <property type="evidence" value="ECO:0007669"/>
    <property type="project" value="UniProtKB-KW"/>
</dbReference>
<evidence type="ECO:0000313" key="5">
    <source>
        <dbReference type="Proteomes" id="UP000612712"/>
    </source>
</evidence>
<dbReference type="AlphaFoldDB" id="A0A8H9Y852"/>
<evidence type="ECO:0000313" key="4">
    <source>
        <dbReference type="EMBL" id="MBB3115825.1"/>
    </source>
</evidence>
<keyword evidence="2" id="KW-0812">Transmembrane</keyword>
<dbReference type="InterPro" id="IPR003675">
    <property type="entry name" value="Rce1/LyrA-like_dom"/>
</dbReference>
<accession>A0A8H9Y852</accession>
<gene>
    <name evidence="4" type="ORF">FHU32_001044</name>
</gene>
<keyword evidence="2" id="KW-0472">Membrane</keyword>
<evidence type="ECO:0000256" key="1">
    <source>
        <dbReference type="SAM" id="MobiDB-lite"/>
    </source>
</evidence>
<name>A0A8H9Y852_9CORY</name>
<dbReference type="GO" id="GO:0004175">
    <property type="term" value="F:endopeptidase activity"/>
    <property type="evidence" value="ECO:0007669"/>
    <property type="project" value="UniProtKB-ARBA"/>
</dbReference>
<feature type="region of interest" description="Disordered" evidence="1">
    <location>
        <begin position="123"/>
        <end position="154"/>
    </location>
</feature>
<feature type="compositionally biased region" description="Low complexity" evidence="1">
    <location>
        <begin position="123"/>
        <end position="133"/>
    </location>
</feature>
<feature type="region of interest" description="Disordered" evidence="1">
    <location>
        <begin position="1"/>
        <end position="34"/>
    </location>
</feature>
<feature type="compositionally biased region" description="Pro residues" evidence="1">
    <location>
        <begin position="19"/>
        <end position="32"/>
    </location>
</feature>
<proteinExistence type="predicted"/>
<dbReference type="EMBL" id="JACHWT010000004">
    <property type="protein sequence ID" value="MBB3115825.1"/>
    <property type="molecule type" value="Genomic_DNA"/>
</dbReference>
<dbReference type="GO" id="GO:0080120">
    <property type="term" value="P:CAAX-box protein maturation"/>
    <property type="evidence" value="ECO:0007669"/>
    <property type="project" value="UniProtKB-ARBA"/>
</dbReference>
<comment type="caution">
    <text evidence="4">The sequence shown here is derived from an EMBL/GenBank/DDBJ whole genome shotgun (WGS) entry which is preliminary data.</text>
</comment>
<dbReference type="Pfam" id="PF02517">
    <property type="entry name" value="Rce1-like"/>
    <property type="match status" value="1"/>
</dbReference>
<sequence length="301" mass="31459">MTASSPAPGGYPGTTPGGSPAPHPTTHPTPHPAPRDRVALRWEIVVVLVVTFGTSGVRAVLRLIDALARPEPLSGQTVTLNAAQSAVRWLDPAFQLVSSAVLVAWAGLAVLLLLRHCPPATLRPSGPVRSPGSSPDPRPAPGDSGDDAPLRLRPSRRDILPGVGLAALIGLPGLALYLGAVALGLSRHVAAGGTGDWWSVPTLVVGAWANGVGEEVVVVAWLATRLRQLRVPWAWIFVGSAVLRGSYHLYQGYSAGVGNIVMGLVFVWWFRRTGRVWPLIVAHGLIDTVAFVGAVALPGLG</sequence>
<evidence type="ECO:0000256" key="2">
    <source>
        <dbReference type="SAM" id="Phobius"/>
    </source>
</evidence>
<organism evidence="4 5">
    <name type="scientific">Corynebacterium bovis DSM 20582 = CIP 54.80</name>
    <dbReference type="NCBI Taxonomy" id="927655"/>
    <lineage>
        <taxon>Bacteria</taxon>
        <taxon>Bacillati</taxon>
        <taxon>Actinomycetota</taxon>
        <taxon>Actinomycetes</taxon>
        <taxon>Mycobacteriales</taxon>
        <taxon>Corynebacteriaceae</taxon>
        <taxon>Corynebacterium</taxon>
    </lineage>
</organism>
<dbReference type="RefSeq" id="WP_125186486.1">
    <property type="nucleotide sequence ID" value="NZ_AENJ01000337.1"/>
</dbReference>
<keyword evidence="4" id="KW-0378">Hydrolase</keyword>
<keyword evidence="4" id="KW-0645">Protease</keyword>
<feature type="transmembrane region" description="Helical" evidence="2">
    <location>
        <begin position="277"/>
        <end position="297"/>
    </location>
</feature>
<feature type="domain" description="CAAX prenyl protease 2/Lysostaphin resistance protein A-like" evidence="3">
    <location>
        <begin position="197"/>
        <end position="288"/>
    </location>
</feature>
<dbReference type="GeneID" id="60809050"/>
<protein>
    <submittedName>
        <fullName evidence="4">Membrane protease YdiL (CAAX protease family)</fullName>
    </submittedName>
</protein>
<feature type="transmembrane region" description="Helical" evidence="2">
    <location>
        <begin position="93"/>
        <end position="114"/>
    </location>
</feature>
<dbReference type="Proteomes" id="UP000612712">
    <property type="component" value="Unassembled WGS sequence"/>
</dbReference>
<keyword evidence="2" id="KW-1133">Transmembrane helix</keyword>
<evidence type="ECO:0000259" key="3">
    <source>
        <dbReference type="Pfam" id="PF02517"/>
    </source>
</evidence>